<dbReference type="SMART" id="SM00346">
    <property type="entry name" value="HTH_ICLR"/>
    <property type="match status" value="1"/>
</dbReference>
<gene>
    <name evidence="6" type="ORF">GCM10011496_09410</name>
</gene>
<name>A0A916WEJ3_9BURK</name>
<feature type="domain" description="HTH iclR-type" evidence="4">
    <location>
        <begin position="19"/>
        <end position="81"/>
    </location>
</feature>
<evidence type="ECO:0000313" key="7">
    <source>
        <dbReference type="Proteomes" id="UP000620596"/>
    </source>
</evidence>
<evidence type="ECO:0000256" key="1">
    <source>
        <dbReference type="ARBA" id="ARBA00023015"/>
    </source>
</evidence>
<dbReference type="SUPFAM" id="SSF46785">
    <property type="entry name" value="Winged helix' DNA-binding domain"/>
    <property type="match status" value="1"/>
</dbReference>
<evidence type="ECO:0000256" key="3">
    <source>
        <dbReference type="ARBA" id="ARBA00023163"/>
    </source>
</evidence>
<dbReference type="InterPro" id="IPR029016">
    <property type="entry name" value="GAF-like_dom_sf"/>
</dbReference>
<dbReference type="InterPro" id="IPR036388">
    <property type="entry name" value="WH-like_DNA-bd_sf"/>
</dbReference>
<accession>A0A916WEJ3</accession>
<dbReference type="GO" id="GO:0003677">
    <property type="term" value="F:DNA binding"/>
    <property type="evidence" value="ECO:0007669"/>
    <property type="project" value="UniProtKB-KW"/>
</dbReference>
<protein>
    <submittedName>
        <fullName evidence="6">Transcriptional regulator</fullName>
    </submittedName>
</protein>
<keyword evidence="2" id="KW-0238">DNA-binding</keyword>
<reference evidence="6" key="2">
    <citation type="submission" date="2020-09" db="EMBL/GenBank/DDBJ databases">
        <authorList>
            <person name="Sun Q."/>
            <person name="Zhou Y."/>
        </authorList>
    </citation>
    <scope>NUCLEOTIDE SEQUENCE</scope>
    <source>
        <strain evidence="6">CGMCC 1.15322</strain>
    </source>
</reference>
<sequence>MTVDPLPENLPPEKKPRLDGTIVKGFALIEFLAAHEQPAGVSAIAQHFNWQKSNVHRILTTLKALGYVRQDPVTSRYELSLKTWELGMKVVGRSVIKRCAQPFMRNLNQRFYESVNLSILVGDDILYLDNILSPFPLRPTASPGARVPAIFTASGKCLLAFRQDAESIARRIIAAHPEAANIRLDTLLQELANIRTVGYAVSISGWRINVNSVAAAIHNREGVSIAAIGISGPSERMPADKITEMAPALMNAAAQIAETSGGV</sequence>
<dbReference type="Gene3D" id="1.10.10.10">
    <property type="entry name" value="Winged helix-like DNA-binding domain superfamily/Winged helix DNA-binding domain"/>
    <property type="match status" value="1"/>
</dbReference>
<dbReference type="Gene3D" id="3.30.450.40">
    <property type="match status" value="1"/>
</dbReference>
<evidence type="ECO:0000259" key="5">
    <source>
        <dbReference type="PROSITE" id="PS51078"/>
    </source>
</evidence>
<evidence type="ECO:0000256" key="2">
    <source>
        <dbReference type="ARBA" id="ARBA00023125"/>
    </source>
</evidence>
<dbReference type="PROSITE" id="PS51078">
    <property type="entry name" value="ICLR_ED"/>
    <property type="match status" value="1"/>
</dbReference>
<evidence type="ECO:0000259" key="4">
    <source>
        <dbReference type="PROSITE" id="PS51077"/>
    </source>
</evidence>
<dbReference type="Proteomes" id="UP000620596">
    <property type="component" value="Unassembled WGS sequence"/>
</dbReference>
<dbReference type="PANTHER" id="PTHR30136:SF24">
    <property type="entry name" value="HTH-TYPE TRANSCRIPTIONAL REPRESSOR ALLR"/>
    <property type="match status" value="1"/>
</dbReference>
<keyword evidence="3" id="KW-0804">Transcription</keyword>
<dbReference type="InterPro" id="IPR005471">
    <property type="entry name" value="Tscrpt_reg_IclR_N"/>
</dbReference>
<dbReference type="PROSITE" id="PS51077">
    <property type="entry name" value="HTH_ICLR"/>
    <property type="match status" value="1"/>
</dbReference>
<dbReference type="PANTHER" id="PTHR30136">
    <property type="entry name" value="HELIX-TURN-HELIX TRANSCRIPTIONAL REGULATOR, ICLR FAMILY"/>
    <property type="match status" value="1"/>
</dbReference>
<dbReference type="SUPFAM" id="SSF55781">
    <property type="entry name" value="GAF domain-like"/>
    <property type="match status" value="1"/>
</dbReference>
<dbReference type="InterPro" id="IPR050707">
    <property type="entry name" value="HTH_MetabolicPath_Reg"/>
</dbReference>
<dbReference type="AlphaFoldDB" id="A0A916WEJ3"/>
<dbReference type="InterPro" id="IPR036390">
    <property type="entry name" value="WH_DNA-bd_sf"/>
</dbReference>
<comment type="caution">
    <text evidence="6">The sequence shown here is derived from an EMBL/GenBank/DDBJ whole genome shotgun (WGS) entry which is preliminary data.</text>
</comment>
<evidence type="ECO:0000313" key="6">
    <source>
        <dbReference type="EMBL" id="GGA90606.1"/>
    </source>
</evidence>
<keyword evidence="7" id="KW-1185">Reference proteome</keyword>
<dbReference type="EMBL" id="BMIG01000002">
    <property type="protein sequence ID" value="GGA90606.1"/>
    <property type="molecule type" value="Genomic_DNA"/>
</dbReference>
<dbReference type="InterPro" id="IPR014757">
    <property type="entry name" value="Tscrpt_reg_IclR_C"/>
</dbReference>
<dbReference type="GO" id="GO:0003700">
    <property type="term" value="F:DNA-binding transcription factor activity"/>
    <property type="evidence" value="ECO:0007669"/>
    <property type="project" value="TreeGrafter"/>
</dbReference>
<reference evidence="6" key="1">
    <citation type="journal article" date="2014" name="Int. J. Syst. Evol. Microbiol.">
        <title>Complete genome sequence of Corynebacterium casei LMG S-19264T (=DSM 44701T), isolated from a smear-ripened cheese.</title>
        <authorList>
            <consortium name="US DOE Joint Genome Institute (JGI-PGF)"/>
            <person name="Walter F."/>
            <person name="Albersmeier A."/>
            <person name="Kalinowski J."/>
            <person name="Ruckert C."/>
        </authorList>
    </citation>
    <scope>NUCLEOTIDE SEQUENCE</scope>
    <source>
        <strain evidence="6">CGMCC 1.15322</strain>
    </source>
</reference>
<keyword evidence="1" id="KW-0805">Transcription regulation</keyword>
<organism evidence="6 7">
    <name type="scientific">Polaromonas eurypsychrophila</name>
    <dbReference type="NCBI Taxonomy" id="1614635"/>
    <lineage>
        <taxon>Bacteria</taxon>
        <taxon>Pseudomonadati</taxon>
        <taxon>Pseudomonadota</taxon>
        <taxon>Betaproteobacteria</taxon>
        <taxon>Burkholderiales</taxon>
        <taxon>Comamonadaceae</taxon>
        <taxon>Polaromonas</taxon>
    </lineage>
</organism>
<dbReference type="Pfam" id="PF09339">
    <property type="entry name" value="HTH_IclR"/>
    <property type="match status" value="1"/>
</dbReference>
<proteinExistence type="predicted"/>
<dbReference type="RefSeq" id="WP_188707064.1">
    <property type="nucleotide sequence ID" value="NZ_BMIG01000002.1"/>
</dbReference>
<dbReference type="Pfam" id="PF01614">
    <property type="entry name" value="IclR_C"/>
    <property type="match status" value="1"/>
</dbReference>
<feature type="domain" description="IclR-ED" evidence="5">
    <location>
        <begin position="82"/>
        <end position="262"/>
    </location>
</feature>
<dbReference type="GO" id="GO:0045892">
    <property type="term" value="P:negative regulation of DNA-templated transcription"/>
    <property type="evidence" value="ECO:0007669"/>
    <property type="project" value="TreeGrafter"/>
</dbReference>